<accession>A0A8I3AFS2</accession>
<feature type="chain" id="PRO_5034213915" evidence="2">
    <location>
        <begin position="23"/>
        <end position="409"/>
    </location>
</feature>
<evidence type="ECO:0000313" key="4">
    <source>
        <dbReference type="Proteomes" id="UP000683000"/>
    </source>
</evidence>
<reference evidence="3" key="1">
    <citation type="submission" date="2021-03" db="EMBL/GenBank/DDBJ databases">
        <title>Evolutionary innovations through gain and loss of genes in the ectomycorrhizal Boletales.</title>
        <authorList>
            <person name="Wu G."/>
            <person name="Miyauchi S."/>
            <person name="Morin E."/>
            <person name="Yang Z.-L."/>
            <person name="Xu J."/>
            <person name="Martin F.M."/>
        </authorList>
    </citation>
    <scope>NUCLEOTIDE SEQUENCE</scope>
    <source>
        <strain evidence="3">BR01</strain>
    </source>
</reference>
<sequence length="409" mass="43263">MGFVQVRRLSTLLLLGVNCSQTADSPTPPEATPPPSRGSKFRVKLLVGDKKGKGKSSPPDAARKSVSQNQTQPQPQSEEEVDEEDEEDQLIDDEPTPSISAPVATGTKRKAPPKKSSRPRKTEKQDKEDKKPDEPREPPDTEGQSVTTAPLSEKPSPKKRAPPRKPAAASKPKVKVPPKGAKLPTVPPVEDTAMSETHTITAPPSPFPVSRAASPEPEAEEVEQPPPPAPEQPEENAPLALPVYPLPSKPFPVQPPPKIGTGFAPVQPLDRSGGKVRQWRIANREIRGIAGGRWFTRSWVGDKESDFATALATTSAATTAKVADSDKIAVPKAVASISAPALGKAGKSKGIRGSARISATPSRSGSIVPELRPPKAPTKMRNIIAGPASEAGDEPEIAVPEPRGISTVS</sequence>
<name>A0A8I3AFS2_9AGAM</name>
<protein>
    <submittedName>
        <fullName evidence="3">Uncharacterized protein</fullName>
    </submittedName>
</protein>
<evidence type="ECO:0000256" key="2">
    <source>
        <dbReference type="SAM" id="SignalP"/>
    </source>
</evidence>
<feature type="compositionally biased region" description="Acidic residues" evidence="1">
    <location>
        <begin position="77"/>
        <end position="95"/>
    </location>
</feature>
<dbReference type="OrthoDB" id="3229208at2759"/>
<dbReference type="EMBL" id="JAGFBS010000002">
    <property type="protein sequence ID" value="KAG6380766.1"/>
    <property type="molecule type" value="Genomic_DNA"/>
</dbReference>
<dbReference type="Proteomes" id="UP000683000">
    <property type="component" value="Unassembled WGS sequence"/>
</dbReference>
<feature type="compositionally biased region" description="Pro residues" evidence="1">
    <location>
        <begin position="26"/>
        <end position="36"/>
    </location>
</feature>
<evidence type="ECO:0000256" key="1">
    <source>
        <dbReference type="SAM" id="MobiDB-lite"/>
    </source>
</evidence>
<proteinExistence type="predicted"/>
<organism evidence="3 4">
    <name type="scientific">Boletus reticuloceps</name>
    <dbReference type="NCBI Taxonomy" id="495285"/>
    <lineage>
        <taxon>Eukaryota</taxon>
        <taxon>Fungi</taxon>
        <taxon>Dikarya</taxon>
        <taxon>Basidiomycota</taxon>
        <taxon>Agaricomycotina</taxon>
        <taxon>Agaricomycetes</taxon>
        <taxon>Agaricomycetidae</taxon>
        <taxon>Boletales</taxon>
        <taxon>Boletineae</taxon>
        <taxon>Boletaceae</taxon>
        <taxon>Boletoideae</taxon>
        <taxon>Boletus</taxon>
    </lineage>
</organism>
<dbReference type="AlphaFoldDB" id="A0A8I3AFS2"/>
<keyword evidence="4" id="KW-1185">Reference proteome</keyword>
<feature type="compositionally biased region" description="Pro residues" evidence="1">
    <location>
        <begin position="244"/>
        <end position="258"/>
    </location>
</feature>
<feature type="compositionally biased region" description="Polar residues" evidence="1">
    <location>
        <begin position="65"/>
        <end position="76"/>
    </location>
</feature>
<feature type="compositionally biased region" description="Basic residues" evidence="1">
    <location>
        <begin position="107"/>
        <end position="119"/>
    </location>
</feature>
<gene>
    <name evidence="3" type="ORF">JVT61DRAFT_5150</name>
</gene>
<keyword evidence="2" id="KW-0732">Signal</keyword>
<feature type="region of interest" description="Disordered" evidence="1">
    <location>
        <begin position="344"/>
        <end position="409"/>
    </location>
</feature>
<feature type="compositionally biased region" description="Basic and acidic residues" evidence="1">
    <location>
        <begin position="120"/>
        <end position="139"/>
    </location>
</feature>
<feature type="signal peptide" evidence="2">
    <location>
        <begin position="1"/>
        <end position="22"/>
    </location>
</feature>
<evidence type="ECO:0000313" key="3">
    <source>
        <dbReference type="EMBL" id="KAG6380766.1"/>
    </source>
</evidence>
<feature type="region of interest" description="Disordered" evidence="1">
    <location>
        <begin position="19"/>
        <end position="275"/>
    </location>
</feature>
<comment type="caution">
    <text evidence="3">The sequence shown here is derived from an EMBL/GenBank/DDBJ whole genome shotgun (WGS) entry which is preliminary data.</text>
</comment>